<dbReference type="Proteomes" id="UP001064971">
    <property type="component" value="Chromosome"/>
</dbReference>
<feature type="region of interest" description="Disordered" evidence="1">
    <location>
        <begin position="92"/>
        <end position="127"/>
    </location>
</feature>
<evidence type="ECO:0000313" key="2">
    <source>
        <dbReference type="EMBL" id="BDP41198.1"/>
    </source>
</evidence>
<organism evidence="2 3">
    <name type="scientific">Deinococcus aetherius</name>
    <dbReference type="NCBI Taxonomy" id="200252"/>
    <lineage>
        <taxon>Bacteria</taxon>
        <taxon>Thermotogati</taxon>
        <taxon>Deinococcota</taxon>
        <taxon>Deinococci</taxon>
        <taxon>Deinococcales</taxon>
        <taxon>Deinococcaceae</taxon>
        <taxon>Deinococcus</taxon>
    </lineage>
</organism>
<protein>
    <submittedName>
        <fullName evidence="2">Uncharacterized protein</fullName>
    </submittedName>
</protein>
<gene>
    <name evidence="2" type="ORF">DAETH_11670</name>
</gene>
<feature type="compositionally biased region" description="Basic and acidic residues" evidence="1">
    <location>
        <begin position="107"/>
        <end position="127"/>
    </location>
</feature>
<dbReference type="EMBL" id="AP026560">
    <property type="protein sequence ID" value="BDP41198.1"/>
    <property type="molecule type" value="Genomic_DNA"/>
</dbReference>
<reference evidence="2" key="1">
    <citation type="submission" date="2022-07" db="EMBL/GenBank/DDBJ databases">
        <title>Complete Genome Sequence of the Radioresistant Bacterium Deinococcus aetherius ST0316, Isolated from the Air Dust collected in Lower Stratosphere above Japan.</title>
        <authorList>
            <person name="Satoh K."/>
            <person name="Hagiwara K."/>
            <person name="Katsumata K."/>
            <person name="Kubo A."/>
            <person name="Yokobori S."/>
            <person name="Yamagishi A."/>
            <person name="Oono Y."/>
            <person name="Narumi I."/>
        </authorList>
    </citation>
    <scope>NUCLEOTIDE SEQUENCE</scope>
    <source>
        <strain evidence="2">ST0316</strain>
    </source>
</reference>
<sequence>MVGWALWALRRRAAQSLRALRASLWRMGKRDRLAVRTAYVTLRDLPGSRVMFWVVDECPYCGGRHFHPAGNLRTADPGERLGEQPAMCDPGLTYELALPPRPRKKGGKQERRKERREGKRDGLDEEY</sequence>
<accession>A0ABM8ABW2</accession>
<keyword evidence="3" id="KW-1185">Reference proteome</keyword>
<name>A0ABM8ABW2_9DEIO</name>
<proteinExistence type="predicted"/>
<evidence type="ECO:0000313" key="3">
    <source>
        <dbReference type="Proteomes" id="UP001064971"/>
    </source>
</evidence>
<evidence type="ECO:0000256" key="1">
    <source>
        <dbReference type="SAM" id="MobiDB-lite"/>
    </source>
</evidence>